<dbReference type="InterPro" id="IPR052376">
    <property type="entry name" value="Oxidative_Scav/Glycosyltrans"/>
</dbReference>
<accession>A0A1G7BVI4</accession>
<evidence type="ECO:0000259" key="1">
    <source>
        <dbReference type="Pfam" id="PF02591"/>
    </source>
</evidence>
<feature type="domain" description="C4-type zinc ribbon" evidence="1">
    <location>
        <begin position="120"/>
        <end position="154"/>
    </location>
</feature>
<dbReference type="InterPro" id="IPR003743">
    <property type="entry name" value="Zf-RING_7"/>
</dbReference>
<organism evidence="3 4">
    <name type="scientific">Nocardioides lianchengensis</name>
    <dbReference type="NCBI Taxonomy" id="1045774"/>
    <lineage>
        <taxon>Bacteria</taxon>
        <taxon>Bacillati</taxon>
        <taxon>Actinomycetota</taxon>
        <taxon>Actinomycetes</taxon>
        <taxon>Propionibacteriales</taxon>
        <taxon>Nocardioidaceae</taxon>
        <taxon>Nocardioides</taxon>
    </lineage>
</organism>
<dbReference type="Gene3D" id="1.10.287.1490">
    <property type="match status" value="1"/>
</dbReference>
<evidence type="ECO:0000313" key="4">
    <source>
        <dbReference type="Proteomes" id="UP000199034"/>
    </source>
</evidence>
<dbReference type="Pfam" id="PF02591">
    <property type="entry name" value="Zn_ribbon_9"/>
    <property type="match status" value="1"/>
</dbReference>
<dbReference type="AlphaFoldDB" id="A0A1G7BVI4"/>
<dbReference type="EMBL" id="FMZM01000019">
    <property type="protein sequence ID" value="SDE31037.1"/>
    <property type="molecule type" value="Genomic_DNA"/>
</dbReference>
<dbReference type="InterPro" id="IPR056003">
    <property type="entry name" value="CT398_CC_hairpin"/>
</dbReference>
<dbReference type="STRING" id="1045774.SAMN05421872_11929"/>
<dbReference type="RefSeq" id="WP_244509566.1">
    <property type="nucleotide sequence ID" value="NZ_JACCAD010000001.1"/>
</dbReference>
<protein>
    <submittedName>
        <fullName evidence="3">Uncharacterized protein</fullName>
    </submittedName>
</protein>
<proteinExistence type="predicted"/>
<reference evidence="3 4" key="1">
    <citation type="submission" date="2016-10" db="EMBL/GenBank/DDBJ databases">
        <authorList>
            <person name="de Groot N.N."/>
        </authorList>
    </citation>
    <scope>NUCLEOTIDE SEQUENCE [LARGE SCALE GENOMIC DNA]</scope>
    <source>
        <strain evidence="3 4">CGMCC 4.6858</strain>
    </source>
</reference>
<keyword evidence="4" id="KW-1185">Reference proteome</keyword>
<dbReference type="PANTHER" id="PTHR39082:SF1">
    <property type="entry name" value="SCAVENGER RECEPTOR CLASS A MEMBER 3"/>
    <property type="match status" value="1"/>
</dbReference>
<sequence>MDQGLISNPKDLERMTHELESLERRISTLEDEELEVMARLEDAQRDLDGVVAQVADADEKLAALTATRDEKASAIDAQLVDVEAQRGPSVEGLPTDLLALYDKLRAQKNGVGAAELRQRRCTGCQLGIDNAELAVIKSTPADTVVRCEECSRILVRTAESGL</sequence>
<name>A0A1G7BVI4_9ACTN</name>
<dbReference type="Proteomes" id="UP000199034">
    <property type="component" value="Unassembled WGS sequence"/>
</dbReference>
<evidence type="ECO:0000313" key="3">
    <source>
        <dbReference type="EMBL" id="SDE31037.1"/>
    </source>
</evidence>
<dbReference type="Pfam" id="PF24481">
    <property type="entry name" value="CT398_CC"/>
    <property type="match status" value="1"/>
</dbReference>
<feature type="domain" description="CT398-like coiled coil hairpin" evidence="2">
    <location>
        <begin position="1"/>
        <end position="108"/>
    </location>
</feature>
<evidence type="ECO:0000259" key="2">
    <source>
        <dbReference type="Pfam" id="PF24481"/>
    </source>
</evidence>
<gene>
    <name evidence="3" type="ORF">SAMN05421872_11929</name>
</gene>
<dbReference type="PANTHER" id="PTHR39082">
    <property type="entry name" value="PHOSPHOLIPASE C-BETA-2-RELATED"/>
    <property type="match status" value="1"/>
</dbReference>